<gene>
    <name evidence="1" type="ORF">BpHYR1_010137</name>
</gene>
<proteinExistence type="predicted"/>
<keyword evidence="2" id="KW-1185">Reference proteome</keyword>
<dbReference type="Proteomes" id="UP000276133">
    <property type="component" value="Unassembled WGS sequence"/>
</dbReference>
<sequence length="66" mass="7650">MIFEQIKIYKLKLTCTHSSSTLPLPFRTGIIEEESRKRRVEEELNKSISNCVLDASKRALKLAEKK</sequence>
<dbReference type="EMBL" id="REGN01003922">
    <property type="protein sequence ID" value="RNA20122.1"/>
    <property type="molecule type" value="Genomic_DNA"/>
</dbReference>
<name>A0A3M7R933_BRAPC</name>
<comment type="caution">
    <text evidence="1">The sequence shown here is derived from an EMBL/GenBank/DDBJ whole genome shotgun (WGS) entry which is preliminary data.</text>
</comment>
<accession>A0A3M7R933</accession>
<protein>
    <submittedName>
        <fullName evidence="1">Uncharacterized protein</fullName>
    </submittedName>
</protein>
<evidence type="ECO:0000313" key="2">
    <source>
        <dbReference type="Proteomes" id="UP000276133"/>
    </source>
</evidence>
<dbReference type="AlphaFoldDB" id="A0A3M7R933"/>
<organism evidence="1 2">
    <name type="scientific">Brachionus plicatilis</name>
    <name type="common">Marine rotifer</name>
    <name type="synonym">Brachionus muelleri</name>
    <dbReference type="NCBI Taxonomy" id="10195"/>
    <lineage>
        <taxon>Eukaryota</taxon>
        <taxon>Metazoa</taxon>
        <taxon>Spiralia</taxon>
        <taxon>Gnathifera</taxon>
        <taxon>Rotifera</taxon>
        <taxon>Eurotatoria</taxon>
        <taxon>Monogononta</taxon>
        <taxon>Pseudotrocha</taxon>
        <taxon>Ploima</taxon>
        <taxon>Brachionidae</taxon>
        <taxon>Brachionus</taxon>
    </lineage>
</organism>
<reference evidence="1 2" key="1">
    <citation type="journal article" date="2018" name="Sci. Rep.">
        <title>Genomic signatures of local adaptation to the degree of environmental predictability in rotifers.</title>
        <authorList>
            <person name="Franch-Gras L."/>
            <person name="Hahn C."/>
            <person name="Garcia-Roger E.M."/>
            <person name="Carmona M.J."/>
            <person name="Serra M."/>
            <person name="Gomez A."/>
        </authorList>
    </citation>
    <scope>NUCLEOTIDE SEQUENCE [LARGE SCALE GENOMIC DNA]</scope>
    <source>
        <strain evidence="1">HYR1</strain>
    </source>
</reference>
<evidence type="ECO:0000313" key="1">
    <source>
        <dbReference type="EMBL" id="RNA20122.1"/>
    </source>
</evidence>